<evidence type="ECO:0000313" key="2">
    <source>
        <dbReference type="Proteomes" id="UP000799778"/>
    </source>
</evidence>
<keyword evidence="2" id="KW-1185">Reference proteome</keyword>
<dbReference type="Proteomes" id="UP000799778">
    <property type="component" value="Unassembled WGS sequence"/>
</dbReference>
<proteinExistence type="predicted"/>
<gene>
    <name evidence="1" type="ORF">BU24DRAFT_425849</name>
</gene>
<dbReference type="GeneID" id="54286234"/>
<accession>A0A6A5XG23</accession>
<reference evidence="1" key="1">
    <citation type="journal article" date="2020" name="Stud. Mycol.">
        <title>101 Dothideomycetes genomes: a test case for predicting lifestyles and emergence of pathogens.</title>
        <authorList>
            <person name="Haridas S."/>
            <person name="Albert R."/>
            <person name="Binder M."/>
            <person name="Bloem J."/>
            <person name="Labutti K."/>
            <person name="Salamov A."/>
            <person name="Andreopoulos B."/>
            <person name="Baker S."/>
            <person name="Barry K."/>
            <person name="Bills G."/>
            <person name="Bluhm B."/>
            <person name="Cannon C."/>
            <person name="Castanera R."/>
            <person name="Culley D."/>
            <person name="Daum C."/>
            <person name="Ezra D."/>
            <person name="Gonzalez J."/>
            <person name="Henrissat B."/>
            <person name="Kuo A."/>
            <person name="Liang C."/>
            <person name="Lipzen A."/>
            <person name="Lutzoni F."/>
            <person name="Magnuson J."/>
            <person name="Mondo S."/>
            <person name="Nolan M."/>
            <person name="Ohm R."/>
            <person name="Pangilinan J."/>
            <person name="Park H.-J."/>
            <person name="Ramirez L."/>
            <person name="Alfaro M."/>
            <person name="Sun H."/>
            <person name="Tritt A."/>
            <person name="Yoshinaga Y."/>
            <person name="Zwiers L.-H."/>
            <person name="Turgeon B."/>
            <person name="Goodwin S."/>
            <person name="Spatafora J."/>
            <person name="Crous P."/>
            <person name="Grigoriev I."/>
        </authorList>
    </citation>
    <scope>NUCLEOTIDE SEQUENCE</scope>
    <source>
        <strain evidence="1">CBS 175.79</strain>
    </source>
</reference>
<dbReference type="AlphaFoldDB" id="A0A6A5XG23"/>
<protein>
    <submittedName>
        <fullName evidence="1">Uncharacterized protein</fullName>
    </submittedName>
</protein>
<dbReference type="RefSeq" id="XP_033380371.1">
    <property type="nucleotide sequence ID" value="XM_033528837.1"/>
</dbReference>
<organism evidence="1 2">
    <name type="scientific">Aaosphaeria arxii CBS 175.79</name>
    <dbReference type="NCBI Taxonomy" id="1450172"/>
    <lineage>
        <taxon>Eukaryota</taxon>
        <taxon>Fungi</taxon>
        <taxon>Dikarya</taxon>
        <taxon>Ascomycota</taxon>
        <taxon>Pezizomycotina</taxon>
        <taxon>Dothideomycetes</taxon>
        <taxon>Pleosporomycetidae</taxon>
        <taxon>Pleosporales</taxon>
        <taxon>Pleosporales incertae sedis</taxon>
        <taxon>Aaosphaeria</taxon>
    </lineage>
</organism>
<evidence type="ECO:0000313" key="1">
    <source>
        <dbReference type="EMBL" id="KAF2012032.1"/>
    </source>
</evidence>
<dbReference type="EMBL" id="ML978073">
    <property type="protein sequence ID" value="KAF2012032.1"/>
    <property type="molecule type" value="Genomic_DNA"/>
</dbReference>
<name>A0A6A5XG23_9PLEO</name>
<sequence>MAEVVVGVLESGIMILGFVVRFRQLASKLRNADDWRRYCDGLETLHCISTAIEEVNRSTSGSNTLTVTIGGKTENLLNYCNSQLEQVVTIAQRCSKQDRISPKHKAKSIQGFLCGTA</sequence>